<name>A0A2A9CPP9_9ACTN</name>
<evidence type="ECO:0000313" key="2">
    <source>
        <dbReference type="EMBL" id="PFG16318.1"/>
    </source>
</evidence>
<dbReference type="Proteomes" id="UP000226079">
    <property type="component" value="Unassembled WGS sequence"/>
</dbReference>
<dbReference type="EMBL" id="PDJC01000001">
    <property type="protein sequence ID" value="PFG16318.1"/>
    <property type="molecule type" value="Genomic_DNA"/>
</dbReference>
<keyword evidence="1" id="KW-0812">Transmembrane</keyword>
<evidence type="ECO:0000313" key="3">
    <source>
        <dbReference type="Proteomes" id="UP000226079"/>
    </source>
</evidence>
<proteinExistence type="predicted"/>
<gene>
    <name evidence="2" type="ORF">ATK74_0852</name>
</gene>
<accession>A0A2A9CPP9</accession>
<feature type="transmembrane region" description="Helical" evidence="1">
    <location>
        <begin position="6"/>
        <end position="32"/>
    </location>
</feature>
<keyword evidence="1" id="KW-0472">Membrane</keyword>
<keyword evidence="3" id="KW-1185">Reference proteome</keyword>
<evidence type="ECO:0000256" key="1">
    <source>
        <dbReference type="SAM" id="Phobius"/>
    </source>
</evidence>
<organism evidence="2 3">
    <name type="scientific">Propionicimonas paludicola</name>
    <dbReference type="NCBI Taxonomy" id="185243"/>
    <lineage>
        <taxon>Bacteria</taxon>
        <taxon>Bacillati</taxon>
        <taxon>Actinomycetota</taxon>
        <taxon>Actinomycetes</taxon>
        <taxon>Propionibacteriales</taxon>
        <taxon>Nocardioidaceae</taxon>
        <taxon>Propionicimonas</taxon>
    </lineage>
</organism>
<reference evidence="2 3" key="1">
    <citation type="submission" date="2017-10" db="EMBL/GenBank/DDBJ databases">
        <title>Sequencing the genomes of 1000 actinobacteria strains.</title>
        <authorList>
            <person name="Klenk H.-P."/>
        </authorList>
    </citation>
    <scope>NUCLEOTIDE SEQUENCE [LARGE SCALE GENOMIC DNA]</scope>
    <source>
        <strain evidence="2 3">DSM 15597</strain>
    </source>
</reference>
<dbReference type="AlphaFoldDB" id="A0A2A9CPP9"/>
<comment type="caution">
    <text evidence="2">The sequence shown here is derived from an EMBL/GenBank/DDBJ whole genome shotgun (WGS) entry which is preliminary data.</text>
</comment>
<dbReference type="RefSeq" id="WP_281255359.1">
    <property type="nucleotide sequence ID" value="NZ_PDJC01000001.1"/>
</dbReference>
<keyword evidence="1" id="KW-1133">Transmembrane helix</keyword>
<protein>
    <submittedName>
        <fullName evidence="2">Uncharacterized protein</fullName>
    </submittedName>
</protein>
<sequence>MVAWELATIVTRGICVLVLLAAGYVAGSIVWARFAARSSR</sequence>